<sequence>MFRLNNKGFSQLNLLAGVFCLGIVVVIVMRTIKKQTETLNNITAEAEIVNYINKVRGYLSSPTNCYATFSGKTIDGTNVNSIVTVKDGLESNRYEVFSISKKAFGTQEIKVIKYELADSNAKDEIVSDYGLMYLNIHLDKNLDSITASKAIRKIKVYVKLVNQKISECAYGGLPEGSNISQDRGNYTFLNSKAIGLGTQNLSATLNVNNYIQLEGSLEECTENTLGSLRFNEELSQFEECATIGSWKKVHK</sequence>
<proteinExistence type="predicted"/>
<dbReference type="AlphaFoldDB" id="A0A1Y5F362"/>
<accession>A0A1Y5F362</accession>
<keyword evidence="1" id="KW-0812">Transmembrane</keyword>
<evidence type="ECO:0000313" key="3">
    <source>
        <dbReference type="Proteomes" id="UP000196531"/>
    </source>
</evidence>
<comment type="caution">
    <text evidence="2">The sequence shown here is derived from an EMBL/GenBank/DDBJ whole genome shotgun (WGS) entry which is preliminary data.</text>
</comment>
<evidence type="ECO:0000313" key="2">
    <source>
        <dbReference type="EMBL" id="OUR94136.1"/>
    </source>
</evidence>
<reference evidence="3" key="1">
    <citation type="journal article" date="2017" name="Proc. Natl. Acad. Sci. U.S.A.">
        <title>Simulation of Deepwater Horizon oil plume reveals substrate specialization within a complex community of hydrocarbon-degraders.</title>
        <authorList>
            <person name="Hu P."/>
            <person name="Dubinsky E.A."/>
            <person name="Probst A.J."/>
            <person name="Wang J."/>
            <person name="Sieber C.M.K."/>
            <person name="Tom L.M."/>
            <person name="Gardinali P."/>
            <person name="Banfield J.F."/>
            <person name="Atlas R.M."/>
            <person name="Andersen G.L."/>
        </authorList>
    </citation>
    <scope>NUCLEOTIDE SEQUENCE [LARGE SCALE GENOMIC DNA]</scope>
</reference>
<feature type="transmembrane region" description="Helical" evidence="1">
    <location>
        <begin position="12"/>
        <end position="32"/>
    </location>
</feature>
<keyword evidence="1" id="KW-1133">Transmembrane helix</keyword>
<name>A0A1Y5F362_9BACT</name>
<protein>
    <submittedName>
        <fullName evidence="2">Uncharacterized protein</fullName>
    </submittedName>
</protein>
<organism evidence="2 3">
    <name type="scientific">Halobacteriovorax marinus</name>
    <dbReference type="NCBI Taxonomy" id="97084"/>
    <lineage>
        <taxon>Bacteria</taxon>
        <taxon>Pseudomonadati</taxon>
        <taxon>Bdellovibrionota</taxon>
        <taxon>Bacteriovoracia</taxon>
        <taxon>Bacteriovoracales</taxon>
        <taxon>Halobacteriovoraceae</taxon>
        <taxon>Halobacteriovorax</taxon>
    </lineage>
</organism>
<evidence type="ECO:0000256" key="1">
    <source>
        <dbReference type="SAM" id="Phobius"/>
    </source>
</evidence>
<dbReference type="EMBL" id="MAAO01000011">
    <property type="protein sequence ID" value="OUR94136.1"/>
    <property type="molecule type" value="Genomic_DNA"/>
</dbReference>
<gene>
    <name evidence="2" type="ORF">A9Q84_17655</name>
</gene>
<dbReference type="Proteomes" id="UP000196531">
    <property type="component" value="Unassembled WGS sequence"/>
</dbReference>
<keyword evidence="1" id="KW-0472">Membrane</keyword>